<feature type="region of interest" description="Disordered" evidence="1">
    <location>
        <begin position="112"/>
        <end position="143"/>
    </location>
</feature>
<feature type="region of interest" description="Disordered" evidence="1">
    <location>
        <begin position="1"/>
        <end position="21"/>
    </location>
</feature>
<reference evidence="2 3" key="1">
    <citation type="submission" date="2020-02" db="EMBL/GenBank/DDBJ databases">
        <title>Paenibacillus sp. nov., isolated from rhizosphere soil of tomato.</title>
        <authorList>
            <person name="Weon H.-Y."/>
            <person name="Lee S.A."/>
        </authorList>
    </citation>
    <scope>NUCLEOTIDE SEQUENCE [LARGE SCALE GENOMIC DNA]</scope>
    <source>
        <strain evidence="2 3">14171R-81</strain>
    </source>
</reference>
<dbReference type="Proteomes" id="UP000479114">
    <property type="component" value="Chromosome"/>
</dbReference>
<sequence>MQNVWARSWHQPDTANPNTNGYDSWFARVTPDSNGYGEVTFPANQFPHGPITVILSAWDTPDGKLNYAHSDNCYLQLYNEGGVKWKQGIPSAPTQASGMSVLLQDDFTGTLSANAPERELRTQQRSPTRREAPNSATTAVRTIHSPSSAATTCAFAPAKRRPEPSIQWAGTANISAGCCLRCARTERVSLRLTATSKHGS</sequence>
<protein>
    <submittedName>
        <fullName evidence="2">Uncharacterized protein</fullName>
    </submittedName>
</protein>
<organism evidence="2 3">
    <name type="scientific">Paenibacillus rhizovicinus</name>
    <dbReference type="NCBI Taxonomy" id="2704463"/>
    <lineage>
        <taxon>Bacteria</taxon>
        <taxon>Bacillati</taxon>
        <taxon>Bacillota</taxon>
        <taxon>Bacilli</taxon>
        <taxon>Bacillales</taxon>
        <taxon>Paenibacillaceae</taxon>
        <taxon>Paenibacillus</taxon>
    </lineage>
</organism>
<proteinExistence type="predicted"/>
<accession>A0A6C0NYS9</accession>
<gene>
    <name evidence="2" type="ORF">GZH47_01460</name>
</gene>
<dbReference type="AlphaFoldDB" id="A0A6C0NYS9"/>
<feature type="compositionally biased region" description="Basic and acidic residues" evidence="1">
    <location>
        <begin position="116"/>
        <end position="132"/>
    </location>
</feature>
<dbReference type="KEGG" id="prz:GZH47_01460"/>
<dbReference type="RefSeq" id="WP_162638202.1">
    <property type="nucleotide sequence ID" value="NZ_CP048286.1"/>
</dbReference>
<evidence type="ECO:0000313" key="3">
    <source>
        <dbReference type="Proteomes" id="UP000479114"/>
    </source>
</evidence>
<dbReference type="EMBL" id="CP048286">
    <property type="protein sequence ID" value="QHW29632.1"/>
    <property type="molecule type" value="Genomic_DNA"/>
</dbReference>
<keyword evidence="3" id="KW-1185">Reference proteome</keyword>
<evidence type="ECO:0000256" key="1">
    <source>
        <dbReference type="SAM" id="MobiDB-lite"/>
    </source>
</evidence>
<name>A0A6C0NYS9_9BACL</name>
<evidence type="ECO:0000313" key="2">
    <source>
        <dbReference type="EMBL" id="QHW29632.1"/>
    </source>
</evidence>
<feature type="compositionally biased region" description="Polar residues" evidence="1">
    <location>
        <begin position="134"/>
        <end position="143"/>
    </location>
</feature>